<reference evidence="1" key="1">
    <citation type="submission" date="2014-11" db="EMBL/GenBank/DDBJ databases">
        <authorList>
            <person name="Amaro Gonzalez C."/>
        </authorList>
    </citation>
    <scope>NUCLEOTIDE SEQUENCE</scope>
</reference>
<evidence type="ECO:0000313" key="1">
    <source>
        <dbReference type="EMBL" id="JAH77981.1"/>
    </source>
</evidence>
<proteinExistence type="predicted"/>
<protein>
    <submittedName>
        <fullName evidence="1">Uncharacterized protein</fullName>
    </submittedName>
</protein>
<name>A0A0E9VJ10_ANGAN</name>
<reference evidence="1" key="2">
    <citation type="journal article" date="2015" name="Fish Shellfish Immunol.">
        <title>Early steps in the European eel (Anguilla anguilla)-Vibrio vulnificus interaction in the gills: Role of the RtxA13 toxin.</title>
        <authorList>
            <person name="Callol A."/>
            <person name="Pajuelo D."/>
            <person name="Ebbesson L."/>
            <person name="Teles M."/>
            <person name="MacKenzie S."/>
            <person name="Amaro C."/>
        </authorList>
    </citation>
    <scope>NUCLEOTIDE SEQUENCE</scope>
</reference>
<sequence length="43" mass="4790">MKGLDFHNILYLEKANSSYHISLLTVSQYHKLTGHLTGSDSGI</sequence>
<accession>A0A0E9VJ10</accession>
<dbReference type="EMBL" id="GBXM01030596">
    <property type="protein sequence ID" value="JAH77981.1"/>
    <property type="molecule type" value="Transcribed_RNA"/>
</dbReference>
<dbReference type="AlphaFoldDB" id="A0A0E9VJ10"/>
<organism evidence="1">
    <name type="scientific">Anguilla anguilla</name>
    <name type="common">European freshwater eel</name>
    <name type="synonym">Muraena anguilla</name>
    <dbReference type="NCBI Taxonomy" id="7936"/>
    <lineage>
        <taxon>Eukaryota</taxon>
        <taxon>Metazoa</taxon>
        <taxon>Chordata</taxon>
        <taxon>Craniata</taxon>
        <taxon>Vertebrata</taxon>
        <taxon>Euteleostomi</taxon>
        <taxon>Actinopterygii</taxon>
        <taxon>Neopterygii</taxon>
        <taxon>Teleostei</taxon>
        <taxon>Anguilliformes</taxon>
        <taxon>Anguillidae</taxon>
        <taxon>Anguilla</taxon>
    </lineage>
</organism>